<dbReference type="SUPFAM" id="SSF56801">
    <property type="entry name" value="Acetyl-CoA synthetase-like"/>
    <property type="match status" value="1"/>
</dbReference>
<name>A0AA35X921_GEOBA</name>
<dbReference type="Pfam" id="PF00501">
    <property type="entry name" value="AMP-binding"/>
    <property type="match status" value="1"/>
</dbReference>
<dbReference type="PANTHER" id="PTHR24096:SF149">
    <property type="entry name" value="AMP-BINDING DOMAIN-CONTAINING PROTEIN-RELATED"/>
    <property type="match status" value="1"/>
</dbReference>
<dbReference type="PANTHER" id="PTHR24096">
    <property type="entry name" value="LONG-CHAIN-FATTY-ACID--COA LIGASE"/>
    <property type="match status" value="1"/>
</dbReference>
<comment type="similarity">
    <text evidence="1">Belongs to the ATP-dependent AMP-binding enzyme family.</text>
</comment>
<dbReference type="InterPro" id="IPR025110">
    <property type="entry name" value="AMP-bd_C"/>
</dbReference>
<protein>
    <submittedName>
        <fullName evidence="5">4-coumarate--CoA ligase</fullName>
    </submittedName>
</protein>
<feature type="domain" description="AMP-binding enzyme C-terminal" evidence="4">
    <location>
        <begin position="249"/>
        <end position="324"/>
    </location>
</feature>
<feature type="domain" description="AMP-dependent synthetase/ligase" evidence="3">
    <location>
        <begin position="1"/>
        <end position="198"/>
    </location>
</feature>
<evidence type="ECO:0000256" key="2">
    <source>
        <dbReference type="ARBA" id="ARBA00022598"/>
    </source>
</evidence>
<dbReference type="AlphaFoldDB" id="A0AA35X921"/>
<dbReference type="InterPro" id="IPR000873">
    <property type="entry name" value="AMP-dep_synth/lig_dom"/>
</dbReference>
<reference evidence="5" key="1">
    <citation type="submission" date="2023-03" db="EMBL/GenBank/DDBJ databases">
        <authorList>
            <person name="Steffen K."/>
            <person name="Cardenas P."/>
        </authorList>
    </citation>
    <scope>NUCLEOTIDE SEQUENCE</scope>
</reference>
<dbReference type="Gene3D" id="3.40.50.12780">
    <property type="entry name" value="N-terminal domain of ligase-like"/>
    <property type="match status" value="1"/>
</dbReference>
<gene>
    <name evidence="5" type="ORF">GBAR_LOCUS23400</name>
</gene>
<evidence type="ECO:0000256" key="1">
    <source>
        <dbReference type="ARBA" id="ARBA00006432"/>
    </source>
</evidence>
<dbReference type="Proteomes" id="UP001174909">
    <property type="component" value="Unassembled WGS sequence"/>
</dbReference>
<evidence type="ECO:0000313" key="5">
    <source>
        <dbReference type="EMBL" id="CAI8042147.1"/>
    </source>
</evidence>
<organism evidence="5 6">
    <name type="scientific">Geodia barretti</name>
    <name type="common">Barrett's horny sponge</name>
    <dbReference type="NCBI Taxonomy" id="519541"/>
    <lineage>
        <taxon>Eukaryota</taxon>
        <taxon>Metazoa</taxon>
        <taxon>Porifera</taxon>
        <taxon>Demospongiae</taxon>
        <taxon>Heteroscleromorpha</taxon>
        <taxon>Tetractinellida</taxon>
        <taxon>Astrophorina</taxon>
        <taxon>Geodiidae</taxon>
        <taxon>Geodia</taxon>
    </lineage>
</organism>
<dbReference type="EMBL" id="CASHTH010003240">
    <property type="protein sequence ID" value="CAI8042147.1"/>
    <property type="molecule type" value="Genomic_DNA"/>
</dbReference>
<evidence type="ECO:0000259" key="4">
    <source>
        <dbReference type="Pfam" id="PF13193"/>
    </source>
</evidence>
<dbReference type="InterPro" id="IPR045851">
    <property type="entry name" value="AMP-bd_C_sf"/>
</dbReference>
<proteinExistence type="inferred from homology"/>
<evidence type="ECO:0000259" key="3">
    <source>
        <dbReference type="Pfam" id="PF00501"/>
    </source>
</evidence>
<evidence type="ECO:0000313" key="6">
    <source>
        <dbReference type="Proteomes" id="UP001174909"/>
    </source>
</evidence>
<keyword evidence="6" id="KW-1185">Reference proteome</keyword>
<comment type="caution">
    <text evidence="5">The sequence shown here is derived from an EMBL/GenBank/DDBJ whole genome shotgun (WGS) entry which is preliminary data.</text>
</comment>
<sequence length="337" mass="37260">MLTHFNMTSNLRQFIERPGEALQQTEDDVLLAHLPLFHIYGMQVLMNAVIASGGTQVMMGRFNMDEMLQLISTHRVTHLYTVPPVAIGLSLLADISDYEMSSMVAACLAAAPASEELQMRVQDVVGFPVFQAYGMTELSPVSNVDYIEADRMTPGSVGPAIADTEERVVDLETASKDVPVGEVGELLVRGPQVMKGYYNNEEATRETISEDGWLYTGDIVRMNEDGCVWILDRKKELIKYKGFQVPPAELEGLLLEHPAIADAAVIGKEDLESGEIPKAFVVARPGVEVSDEDVMGFVASRVATFKHIREVEFIDAIPKNPSGKILRRILMERETES</sequence>
<dbReference type="InterPro" id="IPR042099">
    <property type="entry name" value="ANL_N_sf"/>
</dbReference>
<accession>A0AA35X921</accession>
<dbReference type="Gene3D" id="3.30.300.30">
    <property type="match status" value="1"/>
</dbReference>
<dbReference type="GO" id="GO:0016405">
    <property type="term" value="F:CoA-ligase activity"/>
    <property type="evidence" value="ECO:0007669"/>
    <property type="project" value="TreeGrafter"/>
</dbReference>
<keyword evidence="2 5" id="KW-0436">Ligase</keyword>
<dbReference type="Pfam" id="PF13193">
    <property type="entry name" value="AMP-binding_C"/>
    <property type="match status" value="1"/>
</dbReference>
<dbReference type="FunFam" id="3.30.300.30:FF:000007">
    <property type="entry name" value="4-coumarate--CoA ligase 2"/>
    <property type="match status" value="1"/>
</dbReference>